<keyword evidence="4" id="KW-0539">Nucleus</keyword>
<evidence type="ECO:0000256" key="3">
    <source>
        <dbReference type="ARBA" id="ARBA00023172"/>
    </source>
</evidence>
<feature type="region of interest" description="Disordered" evidence="6">
    <location>
        <begin position="253"/>
        <end position="272"/>
    </location>
</feature>
<comment type="similarity">
    <text evidence="2">Belongs to the HOP2 family.</text>
</comment>
<name>A0A7S2BRA0_9STRA</name>
<keyword evidence="3" id="KW-0233">DNA recombination</keyword>
<dbReference type="GO" id="GO:0007129">
    <property type="term" value="P:homologous chromosome pairing at meiosis"/>
    <property type="evidence" value="ECO:0007669"/>
    <property type="project" value="TreeGrafter"/>
</dbReference>
<evidence type="ECO:0000259" key="7">
    <source>
        <dbReference type="Pfam" id="PF07106"/>
    </source>
</evidence>
<evidence type="ECO:0000256" key="1">
    <source>
        <dbReference type="ARBA" id="ARBA00004123"/>
    </source>
</evidence>
<dbReference type="GO" id="GO:0120231">
    <property type="term" value="C:DNA recombinase auxiliary factor complex"/>
    <property type="evidence" value="ECO:0007669"/>
    <property type="project" value="TreeGrafter"/>
</dbReference>
<protein>
    <recommendedName>
        <fullName evidence="7">Homologous-pairing protein 2 winged helix domain-containing protein</fullName>
    </recommendedName>
</protein>
<feature type="compositionally biased region" description="Polar residues" evidence="6">
    <location>
        <begin position="56"/>
        <end position="73"/>
    </location>
</feature>
<evidence type="ECO:0000256" key="6">
    <source>
        <dbReference type="SAM" id="MobiDB-lite"/>
    </source>
</evidence>
<dbReference type="EMBL" id="HBGS01018033">
    <property type="protein sequence ID" value="CAD9404480.1"/>
    <property type="molecule type" value="Transcribed_RNA"/>
</dbReference>
<feature type="domain" description="Homologous-pairing protein 2 winged helix" evidence="7">
    <location>
        <begin position="160"/>
        <end position="220"/>
    </location>
</feature>
<keyword evidence="5" id="KW-0469">Meiosis</keyword>
<reference evidence="8" key="1">
    <citation type="submission" date="2021-01" db="EMBL/GenBank/DDBJ databases">
        <authorList>
            <person name="Corre E."/>
            <person name="Pelletier E."/>
            <person name="Niang G."/>
            <person name="Scheremetjew M."/>
            <person name="Finn R."/>
            <person name="Kale V."/>
            <person name="Holt S."/>
            <person name="Cochrane G."/>
            <person name="Meng A."/>
            <person name="Brown T."/>
            <person name="Cohen L."/>
        </authorList>
    </citation>
    <scope>NUCLEOTIDE SEQUENCE</scope>
    <source>
        <strain evidence="8">CCMP1381</strain>
    </source>
</reference>
<evidence type="ECO:0000256" key="5">
    <source>
        <dbReference type="ARBA" id="ARBA00023254"/>
    </source>
</evidence>
<dbReference type="Pfam" id="PF07106">
    <property type="entry name" value="WHD_TBPIP"/>
    <property type="match status" value="1"/>
</dbReference>
<sequence>MDRRMSVESNSDASFCDLGCSEIDEDDEEQDFSEEPSTQEDSDDGDFEKPVRARVISQSSNKRKSQVLSSSRTASKEKKAPSVVCRVDGKNIEKPSNLDEAHIGSVEETRKPEILIPTGTKADPGSSSTQSKLGGGKDPPKKPKISISNEIKSKMKGTSAKAQVLKALYNRNRPMNATNITDLLGQKVPKGVVQSTLEDLSRSGDASVKEYGKAKVYWFNQAHLPKVSQKDLDDTKKSIEEFMDQCSDLRSRARSLEQEAGSLEASPTDIELEKLLNDEQEEEAEE</sequence>
<evidence type="ECO:0000256" key="2">
    <source>
        <dbReference type="ARBA" id="ARBA00007922"/>
    </source>
</evidence>
<organism evidence="8">
    <name type="scientific">Octactis speculum</name>
    <dbReference type="NCBI Taxonomy" id="3111310"/>
    <lineage>
        <taxon>Eukaryota</taxon>
        <taxon>Sar</taxon>
        <taxon>Stramenopiles</taxon>
        <taxon>Ochrophyta</taxon>
        <taxon>Dictyochophyceae</taxon>
        <taxon>Dictyochales</taxon>
        <taxon>Dictyochaceae</taxon>
        <taxon>Octactis</taxon>
    </lineage>
</organism>
<dbReference type="Gene3D" id="1.10.10.10">
    <property type="entry name" value="Winged helix-like DNA-binding domain superfamily/Winged helix DNA-binding domain"/>
    <property type="match status" value="1"/>
</dbReference>
<feature type="compositionally biased region" description="Acidic residues" evidence="6">
    <location>
        <begin position="22"/>
        <end position="46"/>
    </location>
</feature>
<dbReference type="GO" id="GO:0120230">
    <property type="term" value="F:recombinase activator activity"/>
    <property type="evidence" value="ECO:0007669"/>
    <property type="project" value="TreeGrafter"/>
</dbReference>
<accession>A0A7S2BRA0</accession>
<dbReference type="AlphaFoldDB" id="A0A7S2BRA0"/>
<dbReference type="PANTHER" id="PTHR15938">
    <property type="entry name" value="TBP-1 INTERACTING PROTEIN"/>
    <property type="match status" value="1"/>
</dbReference>
<dbReference type="InterPro" id="IPR010776">
    <property type="entry name" value="Hop2_WH_dom"/>
</dbReference>
<dbReference type="GO" id="GO:0000709">
    <property type="term" value="P:meiotic joint molecule formation"/>
    <property type="evidence" value="ECO:0007669"/>
    <property type="project" value="TreeGrafter"/>
</dbReference>
<dbReference type="PANTHER" id="PTHR15938:SF0">
    <property type="entry name" value="HOMOLOGOUS-PAIRING PROTEIN 2 HOMOLOG"/>
    <property type="match status" value="1"/>
</dbReference>
<dbReference type="GO" id="GO:0010774">
    <property type="term" value="P:meiotic strand invasion involved in reciprocal meiotic recombination"/>
    <property type="evidence" value="ECO:0007669"/>
    <property type="project" value="TreeGrafter"/>
</dbReference>
<dbReference type="InterPro" id="IPR036388">
    <property type="entry name" value="WH-like_DNA-bd_sf"/>
</dbReference>
<feature type="compositionally biased region" description="Basic and acidic residues" evidence="6">
    <location>
        <begin position="87"/>
        <end position="113"/>
    </location>
</feature>
<dbReference type="GO" id="GO:0000794">
    <property type="term" value="C:condensed nuclear chromosome"/>
    <property type="evidence" value="ECO:0007669"/>
    <property type="project" value="TreeGrafter"/>
</dbReference>
<evidence type="ECO:0000256" key="4">
    <source>
        <dbReference type="ARBA" id="ARBA00023242"/>
    </source>
</evidence>
<feature type="region of interest" description="Disordered" evidence="6">
    <location>
        <begin position="1"/>
        <end position="148"/>
    </location>
</feature>
<evidence type="ECO:0000313" key="8">
    <source>
        <dbReference type="EMBL" id="CAD9404480.1"/>
    </source>
</evidence>
<dbReference type="GO" id="GO:0003690">
    <property type="term" value="F:double-stranded DNA binding"/>
    <property type="evidence" value="ECO:0007669"/>
    <property type="project" value="TreeGrafter"/>
</dbReference>
<comment type="subcellular location">
    <subcellularLocation>
        <location evidence="1">Nucleus</location>
    </subcellularLocation>
</comment>
<gene>
    <name evidence="8" type="ORF">DSPE1174_LOCUS9478</name>
</gene>
<proteinExistence type="inferred from homology"/>